<organism evidence="10 11">
    <name type="scientific">Sparus aurata</name>
    <name type="common">Gilthead sea bream</name>
    <dbReference type="NCBI Taxonomy" id="8175"/>
    <lineage>
        <taxon>Eukaryota</taxon>
        <taxon>Metazoa</taxon>
        <taxon>Chordata</taxon>
        <taxon>Craniata</taxon>
        <taxon>Vertebrata</taxon>
        <taxon>Euteleostomi</taxon>
        <taxon>Actinopterygii</taxon>
        <taxon>Neopterygii</taxon>
        <taxon>Teleostei</taxon>
        <taxon>Neoteleostei</taxon>
        <taxon>Acanthomorphata</taxon>
        <taxon>Eupercaria</taxon>
        <taxon>Spariformes</taxon>
        <taxon>Sparidae</taxon>
        <taxon>Sparus</taxon>
    </lineage>
</organism>
<evidence type="ECO:0000256" key="4">
    <source>
        <dbReference type="ARBA" id="ARBA00023157"/>
    </source>
</evidence>
<dbReference type="InterPro" id="IPR036179">
    <property type="entry name" value="Ig-like_dom_sf"/>
</dbReference>
<dbReference type="PANTHER" id="PTHR24100:SF151">
    <property type="entry name" value="ICOS LIGAND"/>
    <property type="match status" value="1"/>
</dbReference>
<reference evidence="10" key="2">
    <citation type="submission" date="2025-08" db="UniProtKB">
        <authorList>
            <consortium name="Ensembl"/>
        </authorList>
    </citation>
    <scope>IDENTIFICATION</scope>
</reference>
<dbReference type="GO" id="GO:0050863">
    <property type="term" value="P:regulation of T cell activation"/>
    <property type="evidence" value="ECO:0007669"/>
    <property type="project" value="UniProtKB-ARBA"/>
</dbReference>
<dbReference type="InParanoid" id="A0A671TPM8"/>
<dbReference type="GO" id="GO:0005102">
    <property type="term" value="F:signaling receptor binding"/>
    <property type="evidence" value="ECO:0007669"/>
    <property type="project" value="TreeGrafter"/>
</dbReference>
<keyword evidence="4" id="KW-1015">Disulfide bond</keyword>
<evidence type="ECO:0000256" key="8">
    <source>
        <dbReference type="SAM" id="Phobius"/>
    </source>
</evidence>
<dbReference type="PROSITE" id="PS50835">
    <property type="entry name" value="IG_LIKE"/>
    <property type="match status" value="1"/>
</dbReference>
<dbReference type="GO" id="GO:0001817">
    <property type="term" value="P:regulation of cytokine production"/>
    <property type="evidence" value="ECO:0007669"/>
    <property type="project" value="TreeGrafter"/>
</dbReference>
<protein>
    <recommendedName>
        <fullName evidence="9">Ig-like domain-containing protein</fullName>
    </recommendedName>
</protein>
<feature type="domain" description="Ig-like" evidence="9">
    <location>
        <begin position="24"/>
        <end position="124"/>
    </location>
</feature>
<dbReference type="Gene3D" id="2.60.40.10">
    <property type="entry name" value="Immunoglobulins"/>
    <property type="match status" value="1"/>
</dbReference>
<comment type="subcellular location">
    <subcellularLocation>
        <location evidence="1">Membrane</location>
    </subcellularLocation>
</comment>
<evidence type="ECO:0000256" key="5">
    <source>
        <dbReference type="ARBA" id="ARBA00023180"/>
    </source>
</evidence>
<keyword evidence="8" id="KW-1133">Transmembrane helix</keyword>
<keyword evidence="11" id="KW-1185">Reference proteome</keyword>
<dbReference type="InterPro" id="IPR003599">
    <property type="entry name" value="Ig_sub"/>
</dbReference>
<keyword evidence="5" id="KW-0325">Glycoprotein</keyword>
<evidence type="ECO:0000313" key="10">
    <source>
        <dbReference type="Ensembl" id="ENSSAUP00010003909.1"/>
    </source>
</evidence>
<dbReference type="GO" id="GO:1903037">
    <property type="term" value="P:regulation of leukocyte cell-cell adhesion"/>
    <property type="evidence" value="ECO:0007669"/>
    <property type="project" value="UniProtKB-ARBA"/>
</dbReference>
<reference evidence="10" key="3">
    <citation type="submission" date="2025-09" db="UniProtKB">
        <authorList>
            <consortium name="Ensembl"/>
        </authorList>
    </citation>
    <scope>IDENTIFICATION</scope>
</reference>
<dbReference type="InterPro" id="IPR013783">
    <property type="entry name" value="Ig-like_fold"/>
</dbReference>
<dbReference type="InterPro" id="IPR007110">
    <property type="entry name" value="Ig-like_dom"/>
</dbReference>
<dbReference type="Proteomes" id="UP000472265">
    <property type="component" value="Chromosome 1"/>
</dbReference>
<keyword evidence="2" id="KW-0732">Signal</keyword>
<keyword evidence="3 8" id="KW-0472">Membrane</keyword>
<evidence type="ECO:0000256" key="7">
    <source>
        <dbReference type="SAM" id="MobiDB-lite"/>
    </source>
</evidence>
<feature type="transmembrane region" description="Helical" evidence="8">
    <location>
        <begin position="155"/>
        <end position="176"/>
    </location>
</feature>
<dbReference type="GeneTree" id="ENSGT00400000025126"/>
<dbReference type="SMART" id="SM00406">
    <property type="entry name" value="IGv"/>
    <property type="match status" value="1"/>
</dbReference>
<dbReference type="FunFam" id="2.60.40.10:FF:000142">
    <property type="entry name" value="V-set domain-containing T-cell activation inhibitor 1"/>
    <property type="match status" value="1"/>
</dbReference>
<dbReference type="GO" id="GO:0050852">
    <property type="term" value="P:T cell receptor signaling pathway"/>
    <property type="evidence" value="ECO:0007669"/>
    <property type="project" value="TreeGrafter"/>
</dbReference>
<evidence type="ECO:0000256" key="1">
    <source>
        <dbReference type="ARBA" id="ARBA00004370"/>
    </source>
</evidence>
<dbReference type="OMA" id="FVARAHI"/>
<dbReference type="Pfam" id="PF07686">
    <property type="entry name" value="V-set"/>
    <property type="match status" value="1"/>
</dbReference>
<dbReference type="InterPro" id="IPR050504">
    <property type="entry name" value="IgSF_BTN/MOG"/>
</dbReference>
<feature type="region of interest" description="Disordered" evidence="7">
    <location>
        <begin position="125"/>
        <end position="148"/>
    </location>
</feature>
<accession>A0A671TPM8</accession>
<evidence type="ECO:0000256" key="3">
    <source>
        <dbReference type="ARBA" id="ARBA00023136"/>
    </source>
</evidence>
<dbReference type="SUPFAM" id="SSF48726">
    <property type="entry name" value="Immunoglobulin"/>
    <property type="match status" value="1"/>
</dbReference>
<keyword evidence="6" id="KW-0393">Immunoglobulin domain</keyword>
<evidence type="ECO:0000256" key="6">
    <source>
        <dbReference type="ARBA" id="ARBA00023319"/>
    </source>
</evidence>
<dbReference type="PANTHER" id="PTHR24100">
    <property type="entry name" value="BUTYROPHILIN"/>
    <property type="match status" value="1"/>
</dbReference>
<evidence type="ECO:0000313" key="11">
    <source>
        <dbReference type="Proteomes" id="UP000472265"/>
    </source>
</evidence>
<reference evidence="10" key="1">
    <citation type="submission" date="2021-04" db="EMBL/GenBank/DDBJ databases">
        <authorList>
            <consortium name="Wellcome Sanger Institute Data Sharing"/>
        </authorList>
    </citation>
    <scope>NUCLEOTIDE SEQUENCE [LARGE SCALE GENOMIC DNA]</scope>
</reference>
<name>A0A671TPM8_SPAAU</name>
<dbReference type="InterPro" id="IPR013106">
    <property type="entry name" value="Ig_V-set"/>
</dbReference>
<dbReference type="AlphaFoldDB" id="A0A671TPM8"/>
<dbReference type="GO" id="GO:0009897">
    <property type="term" value="C:external side of plasma membrane"/>
    <property type="evidence" value="ECO:0007669"/>
    <property type="project" value="TreeGrafter"/>
</dbReference>
<evidence type="ECO:0000256" key="2">
    <source>
        <dbReference type="ARBA" id="ARBA00022729"/>
    </source>
</evidence>
<evidence type="ECO:0000259" key="9">
    <source>
        <dbReference type="PROSITE" id="PS50835"/>
    </source>
</evidence>
<dbReference type="Ensembl" id="ENSSAUT00010004222.1">
    <property type="protein sequence ID" value="ENSSAUP00010003909.1"/>
    <property type="gene ID" value="ENSSAUG00010002039.1"/>
</dbReference>
<sequence>NNVNVLFVSSAGYRAVCPTEPIKAQEGLNVTLQCGLDPRVNLLDYTSDWNRADLDGFVHVYRHRRDDPDPQLHLYRGRTTLVHEDLSRGVLTLLISSVQLSDAGPYRCFVPNLKAGCTMKLTVGERETASTPRPPLDPVTQPDHPDAENRNAVRAGIISTLFILPFFIIVMVVLAVRSRRTRKFKYKPAFLFSSV</sequence>
<keyword evidence="8" id="KW-0812">Transmembrane</keyword>
<proteinExistence type="predicted"/>
<dbReference type="SMART" id="SM00409">
    <property type="entry name" value="IG"/>
    <property type="match status" value="1"/>
</dbReference>